<dbReference type="SUPFAM" id="SSF52540">
    <property type="entry name" value="P-loop containing nucleoside triphosphate hydrolases"/>
    <property type="match status" value="1"/>
</dbReference>
<sequence length="590" mass="62238">MLKTFIQLLGDDAPVFRRYCAMALAYGVLSGLTITALVLALGRLLAGDLDGAALWLLVLLAGLVACWAWRRQVEKAGVRVGVTVLQGARQRLGDHVARLPVGWFTPENTAKLGHVITQGMMNVAQLPAHVLTPVICGAVTPVVLLAALFALHWQLGLIALLALPLLAGALRLTAHLGQRADDAYHHHFAQTSQRLVEFAQAQSVLRAFNGENADGGTRFLKQAIDAQRHSGTRLIYLSALSSVLNAWTVQAIFAALLAVAALWLQGLLGAASAAGDAISVIVALLLVVRFVDPLQEVASYGEVLRGARGPLDAAREMFAVQPLPEAQQPQAPRDGSVELRNVHFRYAPDQPDVLTDINLKIAPGSMTALIGASGSGKTTLVRLIARFFDASAGAVLVGGVDVRDMSSEQLAGQISQIFQDSYLFQGSIGDNIRIGEPDATEAEVLDAARQAGVAEIIARLPQGLDTLVGEGGARLSGGERQRIAIARALVKDAPILLVDEATAALDAENQAAIAEALARLRGKRTVIVIAHQLSTVAMADQIVVLDGGTLGEQGAPATLRAQGGLYAHFLTQRQAAKGWRIAAPAPESGI</sequence>
<accession>A0ABY8I5T2</accession>
<name>A0ABY8I5T2_9BURK</name>
<dbReference type="InterPro" id="IPR011527">
    <property type="entry name" value="ABC1_TM_dom"/>
</dbReference>
<dbReference type="GO" id="GO:0005524">
    <property type="term" value="F:ATP binding"/>
    <property type="evidence" value="ECO:0007669"/>
    <property type="project" value="UniProtKB-KW"/>
</dbReference>
<evidence type="ECO:0000256" key="4">
    <source>
        <dbReference type="ARBA" id="ARBA00022741"/>
    </source>
</evidence>
<dbReference type="InterPro" id="IPR017871">
    <property type="entry name" value="ABC_transporter-like_CS"/>
</dbReference>
<evidence type="ECO:0000313" key="12">
    <source>
        <dbReference type="Proteomes" id="UP001219584"/>
    </source>
</evidence>
<dbReference type="PROSITE" id="PS00211">
    <property type="entry name" value="ABC_TRANSPORTER_1"/>
    <property type="match status" value="1"/>
</dbReference>
<evidence type="ECO:0000256" key="2">
    <source>
        <dbReference type="ARBA" id="ARBA00022475"/>
    </source>
</evidence>
<keyword evidence="5 11" id="KW-0067">ATP-binding</keyword>
<dbReference type="Pfam" id="PF00664">
    <property type="entry name" value="ABC_membrane"/>
    <property type="match status" value="1"/>
</dbReference>
<keyword evidence="12" id="KW-1185">Reference proteome</keyword>
<dbReference type="Gene3D" id="1.20.1560.10">
    <property type="entry name" value="ABC transporter type 1, transmembrane domain"/>
    <property type="match status" value="1"/>
</dbReference>
<evidence type="ECO:0000259" key="9">
    <source>
        <dbReference type="PROSITE" id="PS50893"/>
    </source>
</evidence>
<gene>
    <name evidence="11" type="ORF">P9875_03575</name>
</gene>
<dbReference type="InterPro" id="IPR003593">
    <property type="entry name" value="AAA+_ATPase"/>
</dbReference>
<comment type="subcellular location">
    <subcellularLocation>
        <location evidence="1">Cell membrane</location>
        <topology evidence="1">Multi-pass membrane protein</topology>
    </subcellularLocation>
</comment>
<dbReference type="RefSeq" id="WP_278317590.1">
    <property type="nucleotide sequence ID" value="NZ_CP121464.1"/>
</dbReference>
<dbReference type="PANTHER" id="PTHR24221">
    <property type="entry name" value="ATP-BINDING CASSETTE SUB-FAMILY B"/>
    <property type="match status" value="1"/>
</dbReference>
<dbReference type="EMBL" id="CP121464">
    <property type="protein sequence ID" value="WFR80269.1"/>
    <property type="molecule type" value="Genomic_DNA"/>
</dbReference>
<protein>
    <submittedName>
        <fullName evidence="11">ABC transporter ATP-binding protein</fullName>
    </submittedName>
</protein>
<feature type="domain" description="ABC transmembrane type-1" evidence="10">
    <location>
        <begin position="21"/>
        <end position="306"/>
    </location>
</feature>
<proteinExistence type="predicted"/>
<reference evidence="11 12" key="1">
    <citation type="submission" date="2023-04" db="EMBL/GenBank/DDBJ databases">
        <title>Nanopore sequencing of Janthinobacterium from water.</title>
        <authorList>
            <person name="Ciuchcinski K."/>
            <person name="Rokowska A."/>
            <person name="Dziewit L."/>
        </authorList>
    </citation>
    <scope>NUCLEOTIDE SEQUENCE [LARGE SCALE GENOMIC DNA]</scope>
    <source>
        <strain evidence="11 12">DEMB2</strain>
    </source>
</reference>
<evidence type="ECO:0000259" key="10">
    <source>
        <dbReference type="PROSITE" id="PS50929"/>
    </source>
</evidence>
<dbReference type="PROSITE" id="PS50893">
    <property type="entry name" value="ABC_TRANSPORTER_2"/>
    <property type="match status" value="1"/>
</dbReference>
<dbReference type="PANTHER" id="PTHR24221:SF654">
    <property type="entry name" value="ATP-BINDING CASSETTE SUB-FAMILY B MEMBER 6"/>
    <property type="match status" value="1"/>
</dbReference>
<evidence type="ECO:0000256" key="1">
    <source>
        <dbReference type="ARBA" id="ARBA00004651"/>
    </source>
</evidence>
<evidence type="ECO:0000256" key="7">
    <source>
        <dbReference type="ARBA" id="ARBA00023136"/>
    </source>
</evidence>
<keyword evidence="4" id="KW-0547">Nucleotide-binding</keyword>
<evidence type="ECO:0000313" key="11">
    <source>
        <dbReference type="EMBL" id="WFR80269.1"/>
    </source>
</evidence>
<dbReference type="Gene3D" id="3.40.50.300">
    <property type="entry name" value="P-loop containing nucleotide triphosphate hydrolases"/>
    <property type="match status" value="1"/>
</dbReference>
<keyword evidence="6 8" id="KW-1133">Transmembrane helix</keyword>
<dbReference type="SUPFAM" id="SSF90123">
    <property type="entry name" value="ABC transporter transmembrane region"/>
    <property type="match status" value="1"/>
</dbReference>
<organism evidence="11 12">
    <name type="scientific">Janthinobacterium rivuli</name>
    <dbReference type="NCBI Taxonomy" id="2751478"/>
    <lineage>
        <taxon>Bacteria</taxon>
        <taxon>Pseudomonadati</taxon>
        <taxon>Pseudomonadota</taxon>
        <taxon>Betaproteobacteria</taxon>
        <taxon>Burkholderiales</taxon>
        <taxon>Oxalobacteraceae</taxon>
        <taxon>Janthinobacterium</taxon>
    </lineage>
</organism>
<feature type="domain" description="ABC transporter" evidence="9">
    <location>
        <begin position="337"/>
        <end position="572"/>
    </location>
</feature>
<keyword evidence="2" id="KW-1003">Cell membrane</keyword>
<dbReference type="Proteomes" id="UP001219584">
    <property type="component" value="Chromosome"/>
</dbReference>
<feature type="transmembrane region" description="Helical" evidence="8">
    <location>
        <begin position="52"/>
        <end position="69"/>
    </location>
</feature>
<dbReference type="InterPro" id="IPR039421">
    <property type="entry name" value="Type_1_exporter"/>
</dbReference>
<dbReference type="InterPro" id="IPR027417">
    <property type="entry name" value="P-loop_NTPase"/>
</dbReference>
<feature type="transmembrane region" description="Helical" evidence="8">
    <location>
        <begin position="234"/>
        <end position="264"/>
    </location>
</feature>
<keyword evidence="7 8" id="KW-0472">Membrane</keyword>
<keyword evidence="3 8" id="KW-0812">Transmembrane</keyword>
<feature type="transmembrane region" description="Helical" evidence="8">
    <location>
        <begin position="157"/>
        <end position="174"/>
    </location>
</feature>
<feature type="transmembrane region" description="Helical" evidence="8">
    <location>
        <begin position="130"/>
        <end position="151"/>
    </location>
</feature>
<dbReference type="PROSITE" id="PS50929">
    <property type="entry name" value="ABC_TM1F"/>
    <property type="match status" value="1"/>
</dbReference>
<evidence type="ECO:0000256" key="6">
    <source>
        <dbReference type="ARBA" id="ARBA00022989"/>
    </source>
</evidence>
<dbReference type="InterPro" id="IPR036640">
    <property type="entry name" value="ABC1_TM_sf"/>
</dbReference>
<dbReference type="SMART" id="SM00382">
    <property type="entry name" value="AAA"/>
    <property type="match status" value="1"/>
</dbReference>
<dbReference type="Pfam" id="PF00005">
    <property type="entry name" value="ABC_tran"/>
    <property type="match status" value="1"/>
</dbReference>
<evidence type="ECO:0000256" key="5">
    <source>
        <dbReference type="ARBA" id="ARBA00022840"/>
    </source>
</evidence>
<dbReference type="InterPro" id="IPR003439">
    <property type="entry name" value="ABC_transporter-like_ATP-bd"/>
</dbReference>
<evidence type="ECO:0000256" key="3">
    <source>
        <dbReference type="ARBA" id="ARBA00022692"/>
    </source>
</evidence>
<evidence type="ECO:0000256" key="8">
    <source>
        <dbReference type="SAM" id="Phobius"/>
    </source>
</evidence>
<feature type="transmembrane region" description="Helical" evidence="8">
    <location>
        <begin position="270"/>
        <end position="291"/>
    </location>
</feature>
<feature type="transmembrane region" description="Helical" evidence="8">
    <location>
        <begin position="21"/>
        <end position="46"/>
    </location>
</feature>